<sequence>MKGKERRLAADQRAKLIENLCDPFPVSLIRWLVVDKAANGAKGKLFAYADARAYTDRLNDVVGAASWSENYSVSTLDGLSRVRNGETARSGKVFAACTLWIDGLGTRSGTGERWADDPNAMMEADAQALKRACSRFGLGRYLYDLGPCWVPLDRDGQPTVVPELPQWAWPRRDRVSGAPELKVVPISTSSPALLNMGTTRKIESFRSTLGDAIYAEILINEGQCDVARGIRTRLRQLQVLRKMQTAAGLVRRVGALTRRLGTGQLMAEMEDLNIRTVAEIPSLEVLAQLVQHLGTIAARRIA</sequence>
<name>A0ABW1EFN0_9BACT</name>
<keyword evidence="3" id="KW-0234">DNA repair</keyword>
<evidence type="ECO:0000256" key="3">
    <source>
        <dbReference type="ARBA" id="ARBA00023204"/>
    </source>
</evidence>
<accession>A0ABW1EFN0</accession>
<comment type="caution">
    <text evidence="4">The sequence shown here is derived from an EMBL/GenBank/DDBJ whole genome shotgun (WGS) entry which is preliminary data.</text>
</comment>
<organism evidence="4 5">
    <name type="scientific">Acidicapsa dinghuensis</name>
    <dbReference type="NCBI Taxonomy" id="2218256"/>
    <lineage>
        <taxon>Bacteria</taxon>
        <taxon>Pseudomonadati</taxon>
        <taxon>Acidobacteriota</taxon>
        <taxon>Terriglobia</taxon>
        <taxon>Terriglobales</taxon>
        <taxon>Acidobacteriaceae</taxon>
        <taxon>Acidicapsa</taxon>
    </lineage>
</organism>
<dbReference type="InterPro" id="IPR041247">
    <property type="entry name" value="Rad52_fam"/>
</dbReference>
<dbReference type="EMBL" id="JBHSPH010000002">
    <property type="protein sequence ID" value="MFC5862060.1"/>
    <property type="molecule type" value="Genomic_DNA"/>
</dbReference>
<keyword evidence="5" id="KW-1185">Reference proteome</keyword>
<dbReference type="RefSeq" id="WP_263338105.1">
    <property type="nucleotide sequence ID" value="NZ_JAGSYH010000004.1"/>
</dbReference>
<evidence type="ECO:0000256" key="2">
    <source>
        <dbReference type="ARBA" id="ARBA00022763"/>
    </source>
</evidence>
<reference evidence="5" key="1">
    <citation type="journal article" date="2019" name="Int. J. Syst. Evol. Microbiol.">
        <title>The Global Catalogue of Microorganisms (GCM) 10K type strain sequencing project: providing services to taxonomists for standard genome sequencing and annotation.</title>
        <authorList>
            <consortium name="The Broad Institute Genomics Platform"/>
            <consortium name="The Broad Institute Genome Sequencing Center for Infectious Disease"/>
            <person name="Wu L."/>
            <person name="Ma J."/>
        </authorList>
    </citation>
    <scope>NUCLEOTIDE SEQUENCE [LARGE SCALE GENOMIC DNA]</scope>
    <source>
        <strain evidence="5">JCM 4087</strain>
    </source>
</reference>
<dbReference type="Pfam" id="PF04098">
    <property type="entry name" value="Rad52_Rad22"/>
    <property type="match status" value="1"/>
</dbReference>
<evidence type="ECO:0000313" key="4">
    <source>
        <dbReference type="EMBL" id="MFC5862060.1"/>
    </source>
</evidence>
<comment type="similarity">
    <text evidence="1">Belongs to the RAD52 family.</text>
</comment>
<dbReference type="Proteomes" id="UP001596091">
    <property type="component" value="Unassembled WGS sequence"/>
</dbReference>
<keyword evidence="2" id="KW-0227">DNA damage</keyword>
<protein>
    <submittedName>
        <fullName evidence="4">Rad52/Rad22 family DNA repair protein</fullName>
    </submittedName>
</protein>
<gene>
    <name evidence="4" type="ORF">ACFPT7_07130</name>
</gene>
<evidence type="ECO:0000313" key="5">
    <source>
        <dbReference type="Proteomes" id="UP001596091"/>
    </source>
</evidence>
<evidence type="ECO:0000256" key="1">
    <source>
        <dbReference type="ARBA" id="ARBA00006638"/>
    </source>
</evidence>
<proteinExistence type="inferred from homology"/>